<evidence type="ECO:0000256" key="1">
    <source>
        <dbReference type="SAM" id="SignalP"/>
    </source>
</evidence>
<dbReference type="STRING" id="1188229.GlitD10_2354"/>
<dbReference type="EMBL" id="CP017675">
    <property type="protein sequence ID" value="APB34688.1"/>
    <property type="molecule type" value="Genomic_DNA"/>
</dbReference>
<protein>
    <recommendedName>
        <fullName evidence="4">DUF3011 domain-containing protein</fullName>
    </recommendedName>
</protein>
<name>A0A1J0AFJ7_9CYAN</name>
<dbReference type="Proteomes" id="UP000180235">
    <property type="component" value="Chromosome"/>
</dbReference>
<proteinExistence type="predicted"/>
<dbReference type="InterPro" id="IPR021381">
    <property type="entry name" value="DUF3011"/>
</dbReference>
<gene>
    <name evidence="2" type="ORF">GlitD10_2354</name>
</gene>
<dbReference type="KEGG" id="glt:GlitD10_2354"/>
<evidence type="ECO:0008006" key="4">
    <source>
        <dbReference type="Google" id="ProtNLM"/>
    </source>
</evidence>
<organism evidence="2 3">
    <name type="scientific">Gloeomargarita lithophora Alchichica-D10</name>
    <dbReference type="NCBI Taxonomy" id="1188229"/>
    <lineage>
        <taxon>Bacteria</taxon>
        <taxon>Bacillati</taxon>
        <taxon>Cyanobacteriota</taxon>
        <taxon>Cyanophyceae</taxon>
        <taxon>Gloeomargaritales</taxon>
        <taxon>Gloeomargaritaceae</taxon>
        <taxon>Gloeomargarita</taxon>
    </lineage>
</organism>
<feature type="chain" id="PRO_5009608742" description="DUF3011 domain-containing protein" evidence="1">
    <location>
        <begin position="21"/>
        <end position="299"/>
    </location>
</feature>
<accession>A0A1J0AFJ7</accession>
<keyword evidence="1" id="KW-0732">Signal</keyword>
<feature type="signal peptide" evidence="1">
    <location>
        <begin position="1"/>
        <end position="20"/>
    </location>
</feature>
<sequence length="299" mass="32770">MKIGLSLAYIVGFTAGQVFFMPTATTAQTARTITCESVNGRYVTCMTDTSGGVTLQRQLSGTGCVENRTWGVNNQGIWVDKGCRGVFSVAAGPTTLTCRSVNFKYQFCQIDTRGGVRLARQLSDTRCTLNSSWGYDNRGIWVDKGCGAEFLVGAANPITPTPPVNSGQVIRCESANNRRVDCPVNTRQATVTLRRQLSGAACVPNRTWGYDNRGIWVTSGCRGEFLVAAGNANVPPKDQLVVCRSRNGTYIRCAANTRRGVLLQRQLTNRPCRQNQTWGFDNQGIWVTQGCEAEFLVRR</sequence>
<evidence type="ECO:0000313" key="3">
    <source>
        <dbReference type="Proteomes" id="UP000180235"/>
    </source>
</evidence>
<dbReference type="AlphaFoldDB" id="A0A1J0AFJ7"/>
<evidence type="ECO:0000313" key="2">
    <source>
        <dbReference type="EMBL" id="APB34688.1"/>
    </source>
</evidence>
<keyword evidence="3" id="KW-1185">Reference proteome</keyword>
<reference evidence="2 3" key="1">
    <citation type="submission" date="2016-10" db="EMBL/GenBank/DDBJ databases">
        <title>Description of Gloeomargarita lithophora gen. nov., sp. nov., a thylakoid-bearing basal-branching cyanobacterium with intracellular carbonates, and proposal for Gloeomargaritales ord. nov.</title>
        <authorList>
            <person name="Moreira D."/>
            <person name="Tavera R."/>
            <person name="Benzerara K."/>
            <person name="Skouri-Panet F."/>
            <person name="Couradeau E."/>
            <person name="Gerard E."/>
            <person name="Loussert C."/>
            <person name="Novelo E."/>
            <person name="Zivanovic Y."/>
            <person name="Lopez-Garcia P."/>
        </authorList>
    </citation>
    <scope>NUCLEOTIDE SEQUENCE [LARGE SCALE GENOMIC DNA]</scope>
    <source>
        <strain evidence="2 3">D10</strain>
    </source>
</reference>
<dbReference type="Pfam" id="PF11218">
    <property type="entry name" value="DUF3011"/>
    <property type="match status" value="1"/>
</dbReference>